<dbReference type="Pfam" id="PF00916">
    <property type="entry name" value="Sulfate_transp"/>
    <property type="match status" value="1"/>
</dbReference>
<dbReference type="InterPro" id="IPR002645">
    <property type="entry name" value="STAS_dom"/>
</dbReference>
<feature type="transmembrane region" description="Helical" evidence="5">
    <location>
        <begin position="171"/>
        <end position="189"/>
    </location>
</feature>
<dbReference type="Proteomes" id="UP000191056">
    <property type="component" value="Unassembled WGS sequence"/>
</dbReference>
<dbReference type="AlphaFoldDB" id="A0A1V4J0T6"/>
<dbReference type="GO" id="GO:0055085">
    <property type="term" value="P:transmembrane transport"/>
    <property type="evidence" value="ECO:0007669"/>
    <property type="project" value="InterPro"/>
</dbReference>
<feature type="domain" description="STAS" evidence="6">
    <location>
        <begin position="442"/>
        <end position="541"/>
    </location>
</feature>
<dbReference type="SUPFAM" id="SSF52091">
    <property type="entry name" value="SpoIIaa-like"/>
    <property type="match status" value="1"/>
</dbReference>
<evidence type="ECO:0000313" key="7">
    <source>
        <dbReference type="EMBL" id="OPJ65769.1"/>
    </source>
</evidence>
<evidence type="ECO:0000313" key="8">
    <source>
        <dbReference type="Proteomes" id="UP000191056"/>
    </source>
</evidence>
<dbReference type="STRING" id="225345.CLCHR_05460"/>
<comment type="caution">
    <text evidence="7">The sequence shown here is derived from an EMBL/GenBank/DDBJ whole genome shotgun (WGS) entry which is preliminary data.</text>
</comment>
<feature type="transmembrane region" description="Helical" evidence="5">
    <location>
        <begin position="120"/>
        <end position="138"/>
    </location>
</feature>
<accession>A0A1V4J0T6</accession>
<evidence type="ECO:0000256" key="1">
    <source>
        <dbReference type="ARBA" id="ARBA00004141"/>
    </source>
</evidence>
<dbReference type="CDD" id="cd07042">
    <property type="entry name" value="STAS_SulP_like_sulfate_transporter"/>
    <property type="match status" value="1"/>
</dbReference>
<dbReference type="PROSITE" id="PS50801">
    <property type="entry name" value="STAS"/>
    <property type="match status" value="1"/>
</dbReference>
<dbReference type="InterPro" id="IPR036513">
    <property type="entry name" value="STAS_dom_sf"/>
</dbReference>
<dbReference type="GO" id="GO:0016020">
    <property type="term" value="C:membrane"/>
    <property type="evidence" value="ECO:0007669"/>
    <property type="project" value="UniProtKB-SubCell"/>
</dbReference>
<organism evidence="7 8">
    <name type="scientific">Clostridium chromiireducens</name>
    <dbReference type="NCBI Taxonomy" id="225345"/>
    <lineage>
        <taxon>Bacteria</taxon>
        <taxon>Bacillati</taxon>
        <taxon>Bacillota</taxon>
        <taxon>Clostridia</taxon>
        <taxon>Eubacteriales</taxon>
        <taxon>Clostridiaceae</taxon>
        <taxon>Clostridium</taxon>
    </lineage>
</organism>
<feature type="transmembrane region" description="Helical" evidence="5">
    <location>
        <begin position="94"/>
        <end position="114"/>
    </location>
</feature>
<evidence type="ECO:0000256" key="3">
    <source>
        <dbReference type="ARBA" id="ARBA00022989"/>
    </source>
</evidence>
<evidence type="ECO:0000256" key="4">
    <source>
        <dbReference type="ARBA" id="ARBA00023136"/>
    </source>
</evidence>
<name>A0A1V4J0T6_9CLOT</name>
<feature type="transmembrane region" description="Helical" evidence="5">
    <location>
        <begin position="377"/>
        <end position="407"/>
    </location>
</feature>
<evidence type="ECO:0000256" key="2">
    <source>
        <dbReference type="ARBA" id="ARBA00022692"/>
    </source>
</evidence>
<feature type="transmembrane region" description="Helical" evidence="5">
    <location>
        <begin position="327"/>
        <end position="357"/>
    </location>
</feature>
<proteinExistence type="predicted"/>
<dbReference type="Gene3D" id="3.30.750.24">
    <property type="entry name" value="STAS domain"/>
    <property type="match status" value="1"/>
</dbReference>
<keyword evidence="8" id="KW-1185">Reference proteome</keyword>
<gene>
    <name evidence="7" type="primary">dauA</name>
    <name evidence="7" type="ORF">CLCHR_05460</name>
</gene>
<evidence type="ECO:0000256" key="5">
    <source>
        <dbReference type="SAM" id="Phobius"/>
    </source>
</evidence>
<dbReference type="Pfam" id="PF01740">
    <property type="entry name" value="STAS"/>
    <property type="match status" value="1"/>
</dbReference>
<comment type="subcellular location">
    <subcellularLocation>
        <location evidence="1">Membrane</location>
        <topology evidence="1">Multi-pass membrane protein</topology>
    </subcellularLocation>
</comment>
<feature type="transmembrane region" description="Helical" evidence="5">
    <location>
        <begin position="288"/>
        <end position="306"/>
    </location>
</feature>
<keyword evidence="4 5" id="KW-0472">Membrane</keyword>
<dbReference type="InterPro" id="IPR001902">
    <property type="entry name" value="SLC26A/SulP_fam"/>
</dbReference>
<feature type="transmembrane region" description="Helical" evidence="5">
    <location>
        <begin position="247"/>
        <end position="268"/>
    </location>
</feature>
<keyword evidence="2 5" id="KW-0812">Transmembrane</keyword>
<dbReference type="EMBL" id="MZGT01000005">
    <property type="protein sequence ID" value="OPJ65769.1"/>
    <property type="molecule type" value="Genomic_DNA"/>
</dbReference>
<dbReference type="RefSeq" id="WP_079438145.1">
    <property type="nucleotide sequence ID" value="NZ_MZGT01000005.1"/>
</dbReference>
<dbReference type="InterPro" id="IPR011547">
    <property type="entry name" value="SLC26A/SulP_dom"/>
</dbReference>
<feature type="transmembrane region" description="Helical" evidence="5">
    <location>
        <begin position="55"/>
        <end position="87"/>
    </location>
</feature>
<keyword evidence="3 5" id="KW-1133">Transmembrane helix</keyword>
<protein>
    <submittedName>
        <fullName evidence="7">C4-dicarboxylic acid transporter DauA</fullName>
    </submittedName>
</protein>
<reference evidence="7 8" key="1">
    <citation type="submission" date="2017-03" db="EMBL/GenBank/DDBJ databases">
        <title>Genome sequence of Clostridium chromiireducens DSM 23318.</title>
        <authorList>
            <person name="Poehlein A."/>
            <person name="Daniel R."/>
        </authorList>
    </citation>
    <scope>NUCLEOTIDE SEQUENCE [LARGE SCALE GENOMIC DNA]</scope>
    <source>
        <strain evidence="7 8">DSM 23318</strain>
    </source>
</reference>
<sequence>MMPRFFSMIKSKEITRGQVMKDIIAGFIVAVIALPLSIALGISSGVSPDKGIVTAILAGFIISFLGGSKVQIGGPTGAFVIIIYSIIQEYGLNGLITATVMAGIILVIMGLLRFGSLIKYIPQTITIGFTAGIAVTLMSTQIKDFLGLHIDNVPAEFFEKWQFYFTNIESINVWSLILGVGAVAIMAIWPKVNKTIPGSMIALIIITIIVKVFNIPVETIGSRFQEISSTMPTPVFPNMNIYIINKLFAPAMTIAILAALESLLSATVADGMISDQHDSNMELVAQGIANITSGLFGGIPATGAIARTAANVKSNGKSPIAGMVHAVVLLMTMLALMPLAKMIPMTVLAAILIIVSYNMSEWRVFKALLKAPKSDVIVLLVTFACTVVFDLVVAIGIGMIMTMFLFMKRVSDTTEIRNLVDEGVFDDSISNVLEKAGGKIHVYQVNGPIFFGVVQEFISKMTGLEASIEVVILDMRHTHAVDASGIDALTKLLKHCKSLDIRLCLTHVQDQPMKVLSKMGFVVKIGEINIYETKTEAIEKAFDYVKHLEAS</sequence>
<dbReference type="PANTHER" id="PTHR11814">
    <property type="entry name" value="SULFATE TRANSPORTER"/>
    <property type="match status" value="1"/>
</dbReference>
<evidence type="ECO:0000259" key="6">
    <source>
        <dbReference type="PROSITE" id="PS50801"/>
    </source>
</evidence>
<feature type="transmembrane region" description="Helical" evidence="5">
    <location>
        <begin position="195"/>
        <end position="213"/>
    </location>
</feature>
<dbReference type="OrthoDB" id="9771198at2"/>